<keyword evidence="4" id="KW-1185">Reference proteome</keyword>
<name>A0A1I6L128_9BACT</name>
<dbReference type="AlphaFoldDB" id="A0A1I6L128"/>
<feature type="signal peptide" evidence="2">
    <location>
        <begin position="1"/>
        <end position="21"/>
    </location>
</feature>
<dbReference type="Proteomes" id="UP000199024">
    <property type="component" value="Unassembled WGS sequence"/>
</dbReference>
<accession>A0A1I6L128</accession>
<dbReference type="STRING" id="474950.SAMN05421771_0063"/>
<reference evidence="3 4" key="1">
    <citation type="submission" date="2016-10" db="EMBL/GenBank/DDBJ databases">
        <authorList>
            <person name="de Groot N.N."/>
        </authorList>
    </citation>
    <scope>NUCLEOTIDE SEQUENCE [LARGE SCALE GENOMIC DNA]</scope>
    <source>
        <strain evidence="3 4">DSM 21001</strain>
    </source>
</reference>
<keyword evidence="1" id="KW-0812">Transmembrane</keyword>
<evidence type="ECO:0000313" key="3">
    <source>
        <dbReference type="EMBL" id="SFR96930.1"/>
    </source>
</evidence>
<evidence type="ECO:0000256" key="1">
    <source>
        <dbReference type="SAM" id="Phobius"/>
    </source>
</evidence>
<proteinExistence type="predicted"/>
<feature type="chain" id="PRO_5011619244" evidence="2">
    <location>
        <begin position="22"/>
        <end position="382"/>
    </location>
</feature>
<dbReference type="EMBL" id="FOZL01000001">
    <property type="protein sequence ID" value="SFR96930.1"/>
    <property type="molecule type" value="Genomic_DNA"/>
</dbReference>
<dbReference type="OrthoDB" id="109092at2"/>
<gene>
    <name evidence="3" type="ORF">SAMN05421771_0063</name>
</gene>
<dbReference type="InterPro" id="IPR046534">
    <property type="entry name" value="DUF6599"/>
</dbReference>
<feature type="transmembrane region" description="Helical" evidence="1">
    <location>
        <begin position="318"/>
        <end position="343"/>
    </location>
</feature>
<dbReference type="Pfam" id="PF20244">
    <property type="entry name" value="DUF6599"/>
    <property type="match status" value="1"/>
</dbReference>
<keyword evidence="1" id="KW-0472">Membrane</keyword>
<evidence type="ECO:0000313" key="4">
    <source>
        <dbReference type="Proteomes" id="UP000199024"/>
    </source>
</evidence>
<dbReference type="RefSeq" id="WP_089835561.1">
    <property type="nucleotide sequence ID" value="NZ_FOZL01000001.1"/>
</dbReference>
<organism evidence="3 4">
    <name type="scientific">Granulicella pectinivorans</name>
    <dbReference type="NCBI Taxonomy" id="474950"/>
    <lineage>
        <taxon>Bacteria</taxon>
        <taxon>Pseudomonadati</taxon>
        <taxon>Acidobacteriota</taxon>
        <taxon>Terriglobia</taxon>
        <taxon>Terriglobales</taxon>
        <taxon>Acidobacteriaceae</taxon>
        <taxon>Granulicella</taxon>
    </lineage>
</organism>
<keyword evidence="2" id="KW-0732">Signal</keyword>
<sequence>MVSSRKTLIFAVLLAAAGAAAQAPPAAHIVEPPPPLLPQQIGSFQKNAPAPVGDGLGSLDAAQAPVMKEDGIRRFEKSDFTSGPFHGTLTVYQFFDVSGAYAAFCYERSQGFNQPAKKVGGATASGPDGILFQSGINLVIAHFDKSTPKLPAVFDELITHLPKASGPASQPPLLPTYLPEKNLVPGSLRYALGPAAYTAMGGVLPANILTFDKAGESVTGDYQIHAHKERGVVTLLLYPTPTIAGDVSRAVDAQLHAQPPAGVAKLRREGPLLILATGGFSEKEAQEVVDQIHLHSEVSWNKALPPEFHTEVRKTASLLTSILVFSGVLGLAAILLGLFLGFGRAWVRVLMGKPAASEPEFLRIDFSGKPAADATDRTPPTT</sequence>
<protein>
    <submittedName>
        <fullName evidence="3">Uncharacterized protein</fullName>
    </submittedName>
</protein>
<keyword evidence="1" id="KW-1133">Transmembrane helix</keyword>
<evidence type="ECO:0000256" key="2">
    <source>
        <dbReference type="SAM" id="SignalP"/>
    </source>
</evidence>